<dbReference type="EMBL" id="JAHMHS010000040">
    <property type="protein sequence ID" value="KAK1725554.1"/>
    <property type="molecule type" value="Genomic_DNA"/>
</dbReference>
<reference evidence="2" key="1">
    <citation type="submission" date="2021-12" db="EMBL/GenBank/DDBJ databases">
        <title>Comparative genomics, transcriptomics and evolutionary studies reveal genomic signatures of adaptation to plant cell wall in hemibiotrophic fungi.</title>
        <authorList>
            <consortium name="DOE Joint Genome Institute"/>
            <person name="Baroncelli R."/>
            <person name="Diaz J.F."/>
            <person name="Benocci T."/>
            <person name="Peng M."/>
            <person name="Battaglia E."/>
            <person name="Haridas S."/>
            <person name="Andreopoulos W."/>
            <person name="Labutti K."/>
            <person name="Pangilinan J."/>
            <person name="Floch G.L."/>
            <person name="Makela M.R."/>
            <person name="Henrissat B."/>
            <person name="Grigoriev I.V."/>
            <person name="Crouch J.A."/>
            <person name="De Vries R.P."/>
            <person name="Sukno S.A."/>
            <person name="Thon M.R."/>
        </authorList>
    </citation>
    <scope>NUCLEOTIDE SEQUENCE</scope>
    <source>
        <strain evidence="2">CBS 112980</strain>
    </source>
</reference>
<protein>
    <submittedName>
        <fullName evidence="2">Uncharacterized protein</fullName>
    </submittedName>
</protein>
<evidence type="ECO:0000313" key="3">
    <source>
        <dbReference type="Proteomes" id="UP001244207"/>
    </source>
</evidence>
<dbReference type="RefSeq" id="XP_060365609.1">
    <property type="nucleotide sequence ID" value="XM_060502243.1"/>
</dbReference>
<accession>A0AAD8UPI9</accession>
<comment type="caution">
    <text evidence="2">The sequence shown here is derived from an EMBL/GenBank/DDBJ whole genome shotgun (WGS) entry which is preliminary data.</text>
</comment>
<gene>
    <name evidence="2" type="ORF">BDZ83DRAFT_299707</name>
</gene>
<feature type="region of interest" description="Disordered" evidence="1">
    <location>
        <begin position="83"/>
        <end position="103"/>
    </location>
</feature>
<keyword evidence="3" id="KW-1185">Reference proteome</keyword>
<evidence type="ECO:0000313" key="2">
    <source>
        <dbReference type="EMBL" id="KAK1725554.1"/>
    </source>
</evidence>
<dbReference type="AlphaFoldDB" id="A0AAD8UPI9"/>
<proteinExistence type="predicted"/>
<organism evidence="2 3">
    <name type="scientific">Glomerella acutata</name>
    <name type="common">Colletotrichum acutatum</name>
    <dbReference type="NCBI Taxonomy" id="27357"/>
    <lineage>
        <taxon>Eukaryota</taxon>
        <taxon>Fungi</taxon>
        <taxon>Dikarya</taxon>
        <taxon>Ascomycota</taxon>
        <taxon>Pezizomycotina</taxon>
        <taxon>Sordariomycetes</taxon>
        <taxon>Hypocreomycetidae</taxon>
        <taxon>Glomerellales</taxon>
        <taxon>Glomerellaceae</taxon>
        <taxon>Colletotrichum</taxon>
        <taxon>Colletotrichum acutatum species complex</taxon>
    </lineage>
</organism>
<dbReference type="Proteomes" id="UP001244207">
    <property type="component" value="Unassembled WGS sequence"/>
</dbReference>
<sequence length="258" mass="29100">MAIKSLREESDLTDDQKKIPEKWIKDLATCNRMPNVDATEIRSKIWGRVFDHWNTENKIPQPNKAPKRRIAASTVHIGTLTDDAPLAHKRNRKRPDVVPKQRHAGQPVFLKTKLELKSLATWPDISFNFCDAKGSDFSGNYQIKFDWLPDRDLFHAKQEVTSQWDTTELQCVGRANVDLVVYWTRKALLSSLAAEAAVAPGAADAPRLAGQQGNETDQESADSSDLMHIWLCIDGWKGMHEAYLAYQQQGPVVDSIHA</sequence>
<dbReference type="GeneID" id="85386142"/>
<evidence type="ECO:0000256" key="1">
    <source>
        <dbReference type="SAM" id="MobiDB-lite"/>
    </source>
</evidence>
<name>A0AAD8UPI9_GLOAC</name>